<dbReference type="Proteomes" id="UP000003755">
    <property type="component" value="Unassembled WGS sequence"/>
</dbReference>
<dbReference type="STRING" id="537007.BLAHAN_05256"/>
<comment type="caution">
    <text evidence="1">The sequence shown here is derived from an EMBL/GenBank/DDBJ whole genome shotgun (WGS) entry which is preliminary data.</text>
</comment>
<dbReference type="AlphaFoldDB" id="C9L794"/>
<sequence length="514" mass="58438">MSATIKFDTAGNPEIPTLILSKQNGDKINVLHKSYNIHFEDAMNSPSECSFSYPKYVNGKISALWGEIKDFRVIHVPEWKKRFSISVSVSESNENVKNISGVSLCEYELSQVNLYETEINTEADIARKDYVKTVFHDKKNTKGSLLHRILHDKAPHYKILHVDSSLENLQRTFSFDDTSVYDALMEIADEIHCLFVFGEETEDGYFRTISAYDLESYCNDCNNRGEFHDICPKCGSSNIDEGYGDNTPLVVSSENLAENIEYSIDTDSVKNCFRLEAGDDIMTAAIVNSNPSGSSYIWNITSEMKHDMSEGLVSKLSQYEEEYTSYETKHEFSLDSNIVSNYNNVIKKYQKYDDKLSIVDNPIVGYQSLMQAYYNTIDFDGYLRNSLMPSIKITHSTAKEQLKFLTPENLSPISVENIKYISLATANSAILNYAKVYIDSAKFKIKIKDSSISGVAWRGSFTVTSYFDEEDTADSTEIDIIFNNDYENFLKQKIDKVLAKEDEDVSIIGLFKKK</sequence>
<evidence type="ECO:0000313" key="1">
    <source>
        <dbReference type="EMBL" id="EEX22288.1"/>
    </source>
</evidence>
<accession>C9L794</accession>
<proteinExistence type="predicted"/>
<protein>
    <submittedName>
        <fullName evidence="1">Uncharacterized protein</fullName>
    </submittedName>
</protein>
<keyword evidence="2" id="KW-1185">Reference proteome</keyword>
<dbReference type="EMBL" id="ABYU02000012">
    <property type="protein sequence ID" value="EEX22288.1"/>
    <property type="molecule type" value="Genomic_DNA"/>
</dbReference>
<reference evidence="1" key="1">
    <citation type="submission" date="2009-09" db="EMBL/GenBank/DDBJ databases">
        <authorList>
            <person name="Weinstock G."/>
            <person name="Sodergren E."/>
            <person name="Clifton S."/>
            <person name="Fulton L."/>
            <person name="Fulton B."/>
            <person name="Courtney L."/>
            <person name="Fronick C."/>
            <person name="Harrison M."/>
            <person name="Strong C."/>
            <person name="Farmer C."/>
            <person name="Delahaunty K."/>
            <person name="Markovic C."/>
            <person name="Hall O."/>
            <person name="Minx P."/>
            <person name="Tomlinson C."/>
            <person name="Mitreva M."/>
            <person name="Nelson J."/>
            <person name="Hou S."/>
            <person name="Wollam A."/>
            <person name="Pepin K.H."/>
            <person name="Johnson M."/>
            <person name="Bhonagiri V."/>
            <person name="Nash W.E."/>
            <person name="Warren W."/>
            <person name="Chinwalla A."/>
            <person name="Mardis E.R."/>
            <person name="Wilson R.K."/>
        </authorList>
    </citation>
    <scope>NUCLEOTIDE SEQUENCE [LARGE SCALE GENOMIC DNA]</scope>
    <source>
        <strain evidence="1">DSM 20583</strain>
    </source>
</reference>
<evidence type="ECO:0000313" key="2">
    <source>
        <dbReference type="Proteomes" id="UP000003755"/>
    </source>
</evidence>
<organism evidence="1 2">
    <name type="scientific">Blautia hansenii DSM 20583</name>
    <dbReference type="NCBI Taxonomy" id="537007"/>
    <lineage>
        <taxon>Bacteria</taxon>
        <taxon>Bacillati</taxon>
        <taxon>Bacillota</taxon>
        <taxon>Clostridia</taxon>
        <taxon>Lachnospirales</taxon>
        <taxon>Lachnospiraceae</taxon>
        <taxon>Blautia</taxon>
    </lineage>
</organism>
<dbReference type="eggNOG" id="ENOG5033SM6">
    <property type="taxonomic scope" value="Bacteria"/>
</dbReference>
<dbReference type="RefSeq" id="WP_003020078.1">
    <property type="nucleotide sequence ID" value="NZ_GG698589.1"/>
</dbReference>
<dbReference type="HOGENOM" id="CLU_529628_0_0_9"/>
<gene>
    <name evidence="1" type="ORF">BLAHAN_05256</name>
</gene>
<name>C9L794_BLAHA</name>